<evidence type="ECO:0000256" key="2">
    <source>
        <dbReference type="SAM" id="SignalP"/>
    </source>
</evidence>
<feature type="signal peptide" evidence="2">
    <location>
        <begin position="1"/>
        <end position="21"/>
    </location>
</feature>
<gene>
    <name evidence="3" type="ORF">Mal33_54040</name>
</gene>
<dbReference type="RefSeq" id="WP_197452912.1">
    <property type="nucleotide sequence ID" value="NZ_CP036318.1"/>
</dbReference>
<feature type="chain" id="PRO_5021852943" evidence="2">
    <location>
        <begin position="22"/>
        <end position="56"/>
    </location>
</feature>
<feature type="region of interest" description="Disordered" evidence="1">
    <location>
        <begin position="23"/>
        <end position="56"/>
    </location>
</feature>
<dbReference type="PROSITE" id="PS51257">
    <property type="entry name" value="PROKAR_LIPOPROTEIN"/>
    <property type="match status" value="1"/>
</dbReference>
<protein>
    <submittedName>
        <fullName evidence="3">Uncharacterized protein</fullName>
    </submittedName>
</protein>
<feature type="compositionally biased region" description="Polar residues" evidence="1">
    <location>
        <begin position="24"/>
        <end position="40"/>
    </location>
</feature>
<organism evidence="3 4">
    <name type="scientific">Rosistilla oblonga</name>
    <dbReference type="NCBI Taxonomy" id="2527990"/>
    <lineage>
        <taxon>Bacteria</taxon>
        <taxon>Pseudomonadati</taxon>
        <taxon>Planctomycetota</taxon>
        <taxon>Planctomycetia</taxon>
        <taxon>Pirellulales</taxon>
        <taxon>Pirellulaceae</taxon>
        <taxon>Rosistilla</taxon>
    </lineage>
</organism>
<evidence type="ECO:0000256" key="1">
    <source>
        <dbReference type="SAM" id="MobiDB-lite"/>
    </source>
</evidence>
<proteinExistence type="predicted"/>
<sequence length="56" mass="5598" precursor="true">MSFVPRSLSLLAILVAISAIGCGETNSGPVTPKPTATPTSDAPPRGPEPVLAEEGP</sequence>
<dbReference type="EMBL" id="CP036318">
    <property type="protein sequence ID" value="QDV59376.1"/>
    <property type="molecule type" value="Genomic_DNA"/>
</dbReference>
<keyword evidence="4" id="KW-1185">Reference proteome</keyword>
<evidence type="ECO:0000313" key="3">
    <source>
        <dbReference type="EMBL" id="QDV59376.1"/>
    </source>
</evidence>
<keyword evidence="2" id="KW-0732">Signal</keyword>
<accession>A0A518J221</accession>
<evidence type="ECO:0000313" key="4">
    <source>
        <dbReference type="Proteomes" id="UP000316770"/>
    </source>
</evidence>
<dbReference type="Proteomes" id="UP000316770">
    <property type="component" value="Chromosome"/>
</dbReference>
<dbReference type="AlphaFoldDB" id="A0A518J221"/>
<reference evidence="3 4" key="1">
    <citation type="submission" date="2019-02" db="EMBL/GenBank/DDBJ databases">
        <title>Deep-cultivation of Planctomycetes and their phenomic and genomic characterization uncovers novel biology.</title>
        <authorList>
            <person name="Wiegand S."/>
            <person name="Jogler M."/>
            <person name="Boedeker C."/>
            <person name="Pinto D."/>
            <person name="Vollmers J."/>
            <person name="Rivas-Marin E."/>
            <person name="Kohn T."/>
            <person name="Peeters S.H."/>
            <person name="Heuer A."/>
            <person name="Rast P."/>
            <person name="Oberbeckmann S."/>
            <person name="Bunk B."/>
            <person name="Jeske O."/>
            <person name="Meyerdierks A."/>
            <person name="Storesund J.E."/>
            <person name="Kallscheuer N."/>
            <person name="Luecker S."/>
            <person name="Lage O.M."/>
            <person name="Pohl T."/>
            <person name="Merkel B.J."/>
            <person name="Hornburger P."/>
            <person name="Mueller R.-W."/>
            <person name="Bruemmer F."/>
            <person name="Labrenz M."/>
            <person name="Spormann A.M."/>
            <person name="Op den Camp H."/>
            <person name="Overmann J."/>
            <person name="Amann R."/>
            <person name="Jetten M.S.M."/>
            <person name="Mascher T."/>
            <person name="Medema M.H."/>
            <person name="Devos D.P."/>
            <person name="Kaster A.-K."/>
            <person name="Ovreas L."/>
            <person name="Rohde M."/>
            <person name="Galperin M.Y."/>
            <person name="Jogler C."/>
        </authorList>
    </citation>
    <scope>NUCLEOTIDE SEQUENCE [LARGE SCALE GENOMIC DNA]</scope>
    <source>
        <strain evidence="3 4">Mal33</strain>
    </source>
</reference>
<name>A0A518J221_9BACT</name>